<dbReference type="RefSeq" id="WP_131257592.1">
    <property type="nucleotide sequence ID" value="NZ_JBHSUS010000001.1"/>
</dbReference>
<proteinExistence type="predicted"/>
<evidence type="ECO:0000313" key="2">
    <source>
        <dbReference type="EMBL" id="MFC6441651.1"/>
    </source>
</evidence>
<protein>
    <recommendedName>
        <fullName evidence="4">Lumazine-binding</fullName>
    </recommendedName>
</protein>
<evidence type="ECO:0008006" key="4">
    <source>
        <dbReference type="Google" id="ProtNLM"/>
    </source>
</evidence>
<accession>A0ABW1XPD7</accession>
<evidence type="ECO:0000313" key="3">
    <source>
        <dbReference type="Proteomes" id="UP001596364"/>
    </source>
</evidence>
<sequence length="149" mass="16450">MRILTLVGALFASSALADTSPISPVQALFDGMREHNSEKILAQFTDNATLKRVKPDGQIQQTDIGKFATSIANHPKYLDEQLLSVNIAVEGNLASVWTPFAFYIDGTLSHCGSNHFTVVKVQESWKLLDVIDVGYEGNCEEFIHNNKKP</sequence>
<keyword evidence="3" id="KW-1185">Reference proteome</keyword>
<name>A0ABW1XPD7_9ALTE</name>
<dbReference type="SUPFAM" id="SSF54427">
    <property type="entry name" value="NTF2-like"/>
    <property type="match status" value="1"/>
</dbReference>
<organism evidence="2 3">
    <name type="scientific">Pseudobowmanella zhangzhouensis</name>
    <dbReference type="NCBI Taxonomy" id="1537679"/>
    <lineage>
        <taxon>Bacteria</taxon>
        <taxon>Pseudomonadati</taxon>
        <taxon>Pseudomonadota</taxon>
        <taxon>Gammaproteobacteria</taxon>
        <taxon>Alteromonadales</taxon>
        <taxon>Alteromonadaceae</taxon>
    </lineage>
</organism>
<dbReference type="Gene3D" id="3.10.450.50">
    <property type="match status" value="1"/>
</dbReference>
<dbReference type="Proteomes" id="UP001596364">
    <property type="component" value="Unassembled WGS sequence"/>
</dbReference>
<feature type="chain" id="PRO_5047343606" description="Lumazine-binding" evidence="1">
    <location>
        <begin position="18"/>
        <end position="149"/>
    </location>
</feature>
<reference evidence="3" key="1">
    <citation type="journal article" date="2019" name="Int. J. Syst. Evol. Microbiol.">
        <title>The Global Catalogue of Microorganisms (GCM) 10K type strain sequencing project: providing services to taxonomists for standard genome sequencing and annotation.</title>
        <authorList>
            <consortium name="The Broad Institute Genomics Platform"/>
            <consortium name="The Broad Institute Genome Sequencing Center for Infectious Disease"/>
            <person name="Wu L."/>
            <person name="Ma J."/>
        </authorList>
    </citation>
    <scope>NUCLEOTIDE SEQUENCE [LARGE SCALE GENOMIC DNA]</scope>
    <source>
        <strain evidence="3">CGMCC 1.16031</strain>
    </source>
</reference>
<feature type="signal peptide" evidence="1">
    <location>
        <begin position="1"/>
        <end position="17"/>
    </location>
</feature>
<comment type="caution">
    <text evidence="2">The sequence shown here is derived from an EMBL/GenBank/DDBJ whole genome shotgun (WGS) entry which is preliminary data.</text>
</comment>
<evidence type="ECO:0000256" key="1">
    <source>
        <dbReference type="SAM" id="SignalP"/>
    </source>
</evidence>
<keyword evidence="1" id="KW-0732">Signal</keyword>
<dbReference type="EMBL" id="JBHSUS010000001">
    <property type="protein sequence ID" value="MFC6441651.1"/>
    <property type="molecule type" value="Genomic_DNA"/>
</dbReference>
<gene>
    <name evidence="2" type="ORF">ACFP85_15970</name>
</gene>
<dbReference type="InterPro" id="IPR032710">
    <property type="entry name" value="NTF2-like_dom_sf"/>
</dbReference>